<reference evidence="2" key="2">
    <citation type="submission" date="2025-08" db="UniProtKB">
        <authorList>
            <consortium name="Ensembl"/>
        </authorList>
    </citation>
    <scope>IDENTIFICATION</scope>
</reference>
<dbReference type="Ensembl" id="ENSMMDT00005002083.1">
    <property type="protein sequence ID" value="ENSMMDP00005002049.1"/>
    <property type="gene ID" value="ENSMMDG00005001087.1"/>
</dbReference>
<dbReference type="Proteomes" id="UP000472263">
    <property type="component" value="Chromosome 1"/>
</dbReference>
<feature type="region of interest" description="Disordered" evidence="1">
    <location>
        <begin position="98"/>
        <end position="127"/>
    </location>
</feature>
<dbReference type="InParanoid" id="A0A667WND2"/>
<feature type="compositionally biased region" description="Polar residues" evidence="1">
    <location>
        <begin position="110"/>
        <end position="124"/>
    </location>
</feature>
<protein>
    <recommendedName>
        <fullName evidence="4">Rho GTPase-activating protein 7</fullName>
    </recommendedName>
</protein>
<evidence type="ECO:0000313" key="2">
    <source>
        <dbReference type="Ensembl" id="ENSMMDP00005002049.1"/>
    </source>
</evidence>
<dbReference type="GeneTree" id="ENSGT00940000173544"/>
<evidence type="ECO:0000256" key="1">
    <source>
        <dbReference type="SAM" id="MobiDB-lite"/>
    </source>
</evidence>
<proteinExistence type="predicted"/>
<evidence type="ECO:0008006" key="4">
    <source>
        <dbReference type="Google" id="ProtNLM"/>
    </source>
</evidence>
<reference evidence="2" key="1">
    <citation type="submission" date="2019-06" db="EMBL/GenBank/DDBJ databases">
        <authorList>
            <consortium name="Wellcome Sanger Institute Data Sharing"/>
        </authorList>
    </citation>
    <scope>NUCLEOTIDE SEQUENCE [LARGE SCALE GENOMIC DNA]</scope>
</reference>
<accession>A0A667WND2</accession>
<name>A0A667WND2_9TELE</name>
<organism evidence="2 3">
    <name type="scientific">Myripristis murdjan</name>
    <name type="common">pinecone soldierfish</name>
    <dbReference type="NCBI Taxonomy" id="586833"/>
    <lineage>
        <taxon>Eukaryota</taxon>
        <taxon>Metazoa</taxon>
        <taxon>Chordata</taxon>
        <taxon>Craniata</taxon>
        <taxon>Vertebrata</taxon>
        <taxon>Euteleostomi</taxon>
        <taxon>Actinopterygii</taxon>
        <taxon>Neopterygii</taxon>
        <taxon>Teleostei</taxon>
        <taxon>Neoteleostei</taxon>
        <taxon>Acanthomorphata</taxon>
        <taxon>Holocentriformes</taxon>
        <taxon>Holocentridae</taxon>
        <taxon>Myripristis</taxon>
    </lineage>
</organism>
<dbReference type="AlphaFoldDB" id="A0A667WND2"/>
<reference evidence="2" key="3">
    <citation type="submission" date="2025-09" db="UniProtKB">
        <authorList>
            <consortium name="Ensembl"/>
        </authorList>
    </citation>
    <scope>IDENTIFICATION</scope>
</reference>
<keyword evidence="3" id="KW-1185">Reference proteome</keyword>
<sequence length="336" mass="36613">MPVAIRKRSWEDHVTHRSGLQYSYDDLDLVCCHGVDSEGPWIGTGGSKQGRRARCASMPECCHQPPTDDLAQALEATASAVDNECNKEGTECKNRSAPVKLDGIDEPKTLNENNGPTPHTQDIQGCSRPVRHDCEISSQTEQQNVEMAVLKQAQGEEGAQAEVNKKATEVSCGAMSSSDISIKGQSCSMNINNDISSEQLDVGYSKAPQVQMLTNTIPSTGQATVMETSLNQPTENVDGSTVSKDLIAEVQPSACQVQREHSRLDSMVLLLMKLDQLDQEIENALSATSSMDNTPTLHRRQLQVETDSLFISSSNPQPQSLPVLTTHQVLFVLHLK</sequence>
<evidence type="ECO:0000313" key="3">
    <source>
        <dbReference type="Proteomes" id="UP000472263"/>
    </source>
</evidence>